<proteinExistence type="inferred from homology"/>
<dbReference type="RefSeq" id="WP_212229313.1">
    <property type="nucleotide sequence ID" value="NZ_JAGUCN010000016.1"/>
</dbReference>
<evidence type="ECO:0000256" key="2">
    <source>
        <dbReference type="ARBA" id="ARBA00023015"/>
    </source>
</evidence>
<comment type="caution">
    <text evidence="8">The sequence shown here is derived from an EMBL/GenBank/DDBJ whole genome shotgun (WGS) entry which is preliminary data.</text>
</comment>
<dbReference type="CDD" id="cd06171">
    <property type="entry name" value="Sigma70_r4"/>
    <property type="match status" value="1"/>
</dbReference>
<reference evidence="8 9" key="1">
    <citation type="journal article" date="2014" name="Int. J. Syst. Evol. Microbiol.">
        <title>Carboxylicivirga gen. nov. in the family Marinilabiliaceae with two novel species, Carboxylicivirga mesophila sp. nov. and Carboxylicivirga taeanensis sp. nov., and reclassification of Cytophaga fermentans as Saccharicrinis fermentans gen. nov., comb. nov.</title>
        <authorList>
            <person name="Yang S.H."/>
            <person name="Seo H.S."/>
            <person name="Woo J.H."/>
            <person name="Oh H.M."/>
            <person name="Jang H."/>
            <person name="Lee J.H."/>
            <person name="Kim S.J."/>
            <person name="Kwon K.K."/>
        </authorList>
    </citation>
    <scope>NUCLEOTIDE SEQUENCE [LARGE SCALE GENOMIC DNA]</scope>
    <source>
        <strain evidence="8 9">JCM 18290</strain>
    </source>
</reference>
<evidence type="ECO:0000313" key="8">
    <source>
        <dbReference type="EMBL" id="MBS2212579.1"/>
    </source>
</evidence>
<keyword evidence="2" id="KW-0805">Transcription regulation</keyword>
<dbReference type="NCBIfam" id="TIGR02937">
    <property type="entry name" value="sigma70-ECF"/>
    <property type="match status" value="1"/>
</dbReference>
<dbReference type="InterPro" id="IPR013249">
    <property type="entry name" value="RNA_pol_sigma70_r4_t2"/>
</dbReference>
<dbReference type="InterPro" id="IPR013324">
    <property type="entry name" value="RNA_pol_sigma_r3/r4-like"/>
</dbReference>
<dbReference type="Proteomes" id="UP000721861">
    <property type="component" value="Unassembled WGS sequence"/>
</dbReference>
<dbReference type="Pfam" id="PF04542">
    <property type="entry name" value="Sigma70_r2"/>
    <property type="match status" value="1"/>
</dbReference>
<dbReference type="InterPro" id="IPR013325">
    <property type="entry name" value="RNA_pol_sigma_r2"/>
</dbReference>
<keyword evidence="9" id="KW-1185">Reference proteome</keyword>
<keyword evidence="4" id="KW-0238">DNA-binding</keyword>
<dbReference type="SUPFAM" id="SSF88659">
    <property type="entry name" value="Sigma3 and sigma4 domains of RNA polymerase sigma factors"/>
    <property type="match status" value="1"/>
</dbReference>
<comment type="similarity">
    <text evidence="1">Belongs to the sigma-70 factor family. ECF subfamily.</text>
</comment>
<dbReference type="InterPro" id="IPR036388">
    <property type="entry name" value="WH-like_DNA-bd_sf"/>
</dbReference>
<keyword evidence="3" id="KW-0731">Sigma factor</keyword>
<evidence type="ECO:0000256" key="5">
    <source>
        <dbReference type="ARBA" id="ARBA00023163"/>
    </source>
</evidence>
<evidence type="ECO:0000256" key="4">
    <source>
        <dbReference type="ARBA" id="ARBA00023125"/>
    </source>
</evidence>
<evidence type="ECO:0000259" key="6">
    <source>
        <dbReference type="Pfam" id="PF04542"/>
    </source>
</evidence>
<gene>
    <name evidence="8" type="ORF">KEM09_14270</name>
</gene>
<name>A0ABS5KC17_9BACT</name>
<evidence type="ECO:0000259" key="7">
    <source>
        <dbReference type="Pfam" id="PF08281"/>
    </source>
</evidence>
<dbReference type="Gene3D" id="1.10.10.10">
    <property type="entry name" value="Winged helix-like DNA-binding domain superfamily/Winged helix DNA-binding domain"/>
    <property type="match status" value="1"/>
</dbReference>
<dbReference type="InterPro" id="IPR039425">
    <property type="entry name" value="RNA_pol_sigma-70-like"/>
</dbReference>
<evidence type="ECO:0000256" key="1">
    <source>
        <dbReference type="ARBA" id="ARBA00010641"/>
    </source>
</evidence>
<keyword evidence="5" id="KW-0804">Transcription</keyword>
<accession>A0ABS5KC17</accession>
<dbReference type="InterPro" id="IPR007627">
    <property type="entry name" value="RNA_pol_sigma70_r2"/>
</dbReference>
<evidence type="ECO:0000313" key="9">
    <source>
        <dbReference type="Proteomes" id="UP000721861"/>
    </source>
</evidence>
<dbReference type="PANTHER" id="PTHR43133:SF8">
    <property type="entry name" value="RNA POLYMERASE SIGMA FACTOR HI_1459-RELATED"/>
    <property type="match status" value="1"/>
</dbReference>
<feature type="domain" description="RNA polymerase sigma-70 region 2" evidence="6">
    <location>
        <begin position="10"/>
        <end position="75"/>
    </location>
</feature>
<evidence type="ECO:0000256" key="3">
    <source>
        <dbReference type="ARBA" id="ARBA00023082"/>
    </source>
</evidence>
<dbReference type="SUPFAM" id="SSF88946">
    <property type="entry name" value="Sigma2 domain of RNA polymerase sigma factors"/>
    <property type="match status" value="1"/>
</dbReference>
<dbReference type="Pfam" id="PF08281">
    <property type="entry name" value="Sigma70_r4_2"/>
    <property type="match status" value="1"/>
</dbReference>
<dbReference type="EMBL" id="JAGUCN010000016">
    <property type="protein sequence ID" value="MBS2212579.1"/>
    <property type="molecule type" value="Genomic_DNA"/>
</dbReference>
<dbReference type="Gene3D" id="1.10.1740.10">
    <property type="match status" value="1"/>
</dbReference>
<sequence length="161" mass="19316">MTVEEFNQAVNQYSDSVYRFILKNIKDEDKAKDIIQDTYEKLWKKHDEVNFLKVKSYLFSAAYHTLIDLTRREKKQALWDDVDFKNHSHTDGYTDLNEVLHQAVERLPETQRMVVMMRDYEGYSYKEISEITKLSEAQVKVYIFRARKFLKEYIGNIEVLV</sequence>
<dbReference type="InterPro" id="IPR014284">
    <property type="entry name" value="RNA_pol_sigma-70_dom"/>
</dbReference>
<organism evidence="8 9">
    <name type="scientific">Carboxylicivirga mesophila</name>
    <dbReference type="NCBI Taxonomy" id="1166478"/>
    <lineage>
        <taxon>Bacteria</taxon>
        <taxon>Pseudomonadati</taxon>
        <taxon>Bacteroidota</taxon>
        <taxon>Bacteroidia</taxon>
        <taxon>Marinilabiliales</taxon>
        <taxon>Marinilabiliaceae</taxon>
        <taxon>Carboxylicivirga</taxon>
    </lineage>
</organism>
<feature type="domain" description="RNA polymerase sigma factor 70 region 4 type 2" evidence="7">
    <location>
        <begin position="99"/>
        <end position="150"/>
    </location>
</feature>
<dbReference type="PANTHER" id="PTHR43133">
    <property type="entry name" value="RNA POLYMERASE ECF-TYPE SIGMA FACTO"/>
    <property type="match status" value="1"/>
</dbReference>
<protein>
    <submittedName>
        <fullName evidence="8">RNA polymerase sigma factor</fullName>
    </submittedName>
</protein>